<protein>
    <submittedName>
        <fullName evidence="2">Uncharacterized protein</fullName>
    </submittedName>
</protein>
<sequence length="46" mass="4882">MLGLPLGPGAVPGPKGVRMPGLFGYCGWAVAFLIPVFILATFVFFR</sequence>
<name>A0A6J4GYV5_9PROT</name>
<feature type="transmembrane region" description="Helical" evidence="1">
    <location>
        <begin position="22"/>
        <end position="45"/>
    </location>
</feature>
<evidence type="ECO:0000256" key="1">
    <source>
        <dbReference type="SAM" id="Phobius"/>
    </source>
</evidence>
<keyword evidence="1" id="KW-1133">Transmembrane helix</keyword>
<dbReference type="Pfam" id="PF16980">
    <property type="entry name" value="CitMHS_2"/>
    <property type="match status" value="1"/>
</dbReference>
<keyword evidence="1" id="KW-0472">Membrane</keyword>
<evidence type="ECO:0000313" key="2">
    <source>
        <dbReference type="EMBL" id="CAA9210567.1"/>
    </source>
</evidence>
<accession>A0A6J4GYV5</accession>
<dbReference type="EMBL" id="CADCTD010000001">
    <property type="protein sequence ID" value="CAA9210567.1"/>
    <property type="molecule type" value="Genomic_DNA"/>
</dbReference>
<keyword evidence="1" id="KW-0812">Transmembrane</keyword>
<dbReference type="InterPro" id="IPR031566">
    <property type="entry name" value="CitMHS_2"/>
</dbReference>
<proteinExistence type="predicted"/>
<organism evidence="2">
    <name type="scientific">uncultured Craurococcus sp</name>
    <dbReference type="NCBI Taxonomy" id="1135998"/>
    <lineage>
        <taxon>Bacteria</taxon>
        <taxon>Pseudomonadati</taxon>
        <taxon>Pseudomonadota</taxon>
        <taxon>Alphaproteobacteria</taxon>
        <taxon>Acetobacterales</taxon>
        <taxon>Acetobacteraceae</taxon>
        <taxon>Craurococcus</taxon>
        <taxon>environmental samples</taxon>
    </lineage>
</organism>
<reference evidence="2" key="1">
    <citation type="submission" date="2020-02" db="EMBL/GenBank/DDBJ databases">
        <authorList>
            <person name="Meier V. D."/>
        </authorList>
    </citation>
    <scope>NUCLEOTIDE SEQUENCE</scope>
    <source>
        <strain evidence="2">AVDCRST_MAG27</strain>
    </source>
</reference>
<dbReference type="AlphaFoldDB" id="A0A6J4GYV5"/>
<gene>
    <name evidence="2" type="ORF">AVDCRST_MAG27-1173</name>
</gene>